<dbReference type="EMBL" id="DRBS01000343">
    <property type="protein sequence ID" value="HDD45032.1"/>
    <property type="molecule type" value="Genomic_DNA"/>
</dbReference>
<evidence type="ECO:0000313" key="1">
    <source>
        <dbReference type="EMBL" id="HDD45032.1"/>
    </source>
</evidence>
<gene>
    <name evidence="1" type="ORF">ENG63_09280</name>
</gene>
<reference evidence="1" key="1">
    <citation type="journal article" date="2020" name="mSystems">
        <title>Genome- and Community-Level Interaction Insights into Carbon Utilization and Element Cycling Functions of Hydrothermarchaeota in Hydrothermal Sediment.</title>
        <authorList>
            <person name="Zhou Z."/>
            <person name="Liu Y."/>
            <person name="Xu W."/>
            <person name="Pan J."/>
            <person name="Luo Z.H."/>
            <person name="Li M."/>
        </authorList>
    </citation>
    <scope>NUCLEOTIDE SEQUENCE [LARGE SCALE GENOMIC DNA]</scope>
    <source>
        <strain evidence="1">HyVt-233</strain>
    </source>
</reference>
<organism evidence="1">
    <name type="scientific">Desulfofervidus auxilii</name>
    <dbReference type="NCBI Taxonomy" id="1621989"/>
    <lineage>
        <taxon>Bacteria</taxon>
        <taxon>Pseudomonadati</taxon>
        <taxon>Thermodesulfobacteriota</taxon>
        <taxon>Candidatus Desulfofervidia</taxon>
        <taxon>Candidatus Desulfofervidales</taxon>
        <taxon>Candidatus Desulfofervidaceae</taxon>
        <taxon>Candidatus Desulfofervidus</taxon>
    </lineage>
</organism>
<dbReference type="AlphaFoldDB" id="A0A7C0YB46"/>
<evidence type="ECO:0008006" key="2">
    <source>
        <dbReference type="Google" id="ProtNLM"/>
    </source>
</evidence>
<name>A0A7C0YB46_DESA2</name>
<dbReference type="SUPFAM" id="SSF46785">
    <property type="entry name" value="Winged helix' DNA-binding domain"/>
    <property type="match status" value="1"/>
</dbReference>
<dbReference type="InterPro" id="IPR036390">
    <property type="entry name" value="WH_DNA-bd_sf"/>
</dbReference>
<protein>
    <recommendedName>
        <fullName evidence="2">Winged helix-turn-helix transcriptional regulator</fullName>
    </recommendedName>
</protein>
<sequence length="113" mass="12887">MVDIDLILRIVNTLNKPMTRYSLSKILNTYPASVYRIVKKMEELHIVVRYNSVIQLSGGNVFKLTDTGTFLVFFGDRIPVVLNCPFWSSCSLRKKHSICFGESGCRLLEKIVS</sequence>
<dbReference type="Proteomes" id="UP000886289">
    <property type="component" value="Unassembled WGS sequence"/>
</dbReference>
<comment type="caution">
    <text evidence="1">The sequence shown here is derived from an EMBL/GenBank/DDBJ whole genome shotgun (WGS) entry which is preliminary data.</text>
</comment>
<proteinExistence type="predicted"/>
<accession>A0A7C0YB46</accession>